<proteinExistence type="predicted"/>
<name>A0ABT5TDK2_9RHOB</name>
<sequence length="155" mass="16477">MMKEELERYHNDGAWRAAYEAALAEADQAGSGEPMKAIQFAFATANAFTDGRQDAAAQRERSLEATRQRIAAHEAKEAARAEAEKPNLAQAALSAAVGRINASRGVTNQEAGDAAPAQDERAGAHTEAKDNDGQVSTTDAQAALRRAAERINATR</sequence>
<dbReference type="Proteomes" id="UP001431784">
    <property type="component" value="Unassembled WGS sequence"/>
</dbReference>
<evidence type="ECO:0000313" key="3">
    <source>
        <dbReference type="Proteomes" id="UP001431784"/>
    </source>
</evidence>
<feature type="region of interest" description="Disordered" evidence="1">
    <location>
        <begin position="51"/>
        <end position="85"/>
    </location>
</feature>
<accession>A0ABT5TDK2</accession>
<dbReference type="EMBL" id="JAQZSM010000027">
    <property type="protein sequence ID" value="MDD7973196.1"/>
    <property type="molecule type" value="Genomic_DNA"/>
</dbReference>
<protein>
    <submittedName>
        <fullName evidence="2">Uncharacterized protein</fullName>
    </submittedName>
</protein>
<reference evidence="2" key="1">
    <citation type="submission" date="2023-02" db="EMBL/GenBank/DDBJ databases">
        <title>Description of Roseinatronobacter alkalisoli sp. nov., an alkaliphilic bacerium isolated from soda soil.</title>
        <authorList>
            <person name="Wei W."/>
        </authorList>
    </citation>
    <scope>NUCLEOTIDE SEQUENCE</scope>
    <source>
        <strain evidence="2">HJB301</strain>
    </source>
</reference>
<dbReference type="RefSeq" id="WP_274353867.1">
    <property type="nucleotide sequence ID" value="NZ_JAQZSM010000027.1"/>
</dbReference>
<keyword evidence="3" id="KW-1185">Reference proteome</keyword>
<comment type="caution">
    <text evidence="2">The sequence shown here is derived from an EMBL/GenBank/DDBJ whole genome shotgun (WGS) entry which is preliminary data.</text>
</comment>
<evidence type="ECO:0000313" key="2">
    <source>
        <dbReference type="EMBL" id="MDD7973196.1"/>
    </source>
</evidence>
<gene>
    <name evidence="2" type="ORF">PUT78_19100</name>
</gene>
<evidence type="ECO:0000256" key="1">
    <source>
        <dbReference type="SAM" id="MobiDB-lite"/>
    </source>
</evidence>
<organism evidence="2 3">
    <name type="scientific">Roseinatronobacter alkalisoli</name>
    <dbReference type="NCBI Taxonomy" id="3028235"/>
    <lineage>
        <taxon>Bacteria</taxon>
        <taxon>Pseudomonadati</taxon>
        <taxon>Pseudomonadota</taxon>
        <taxon>Alphaproteobacteria</taxon>
        <taxon>Rhodobacterales</taxon>
        <taxon>Paracoccaceae</taxon>
        <taxon>Roseinatronobacter</taxon>
    </lineage>
</organism>
<feature type="region of interest" description="Disordered" evidence="1">
    <location>
        <begin position="104"/>
        <end position="140"/>
    </location>
</feature>
<feature type="compositionally biased region" description="Basic and acidic residues" evidence="1">
    <location>
        <begin position="118"/>
        <end position="132"/>
    </location>
</feature>